<dbReference type="EMBL" id="JAPTGG010000016">
    <property type="protein sequence ID" value="MCZ0866756.1"/>
    <property type="molecule type" value="Genomic_DNA"/>
</dbReference>
<keyword evidence="3" id="KW-1185">Reference proteome</keyword>
<accession>A0A9J6RQJ0</accession>
<dbReference type="PROSITE" id="PS51257">
    <property type="entry name" value="PROKAR_LIPOPROTEIN"/>
    <property type="match status" value="1"/>
</dbReference>
<feature type="signal peptide" evidence="1">
    <location>
        <begin position="1"/>
        <end position="26"/>
    </location>
</feature>
<evidence type="ECO:0000256" key="1">
    <source>
        <dbReference type="SAM" id="SignalP"/>
    </source>
</evidence>
<dbReference type="Proteomes" id="UP001069090">
    <property type="component" value="Unassembled WGS sequence"/>
</dbReference>
<dbReference type="RefSeq" id="WP_268905269.1">
    <property type="nucleotide sequence ID" value="NZ_JAPTGG010000016.1"/>
</dbReference>
<gene>
    <name evidence="2" type="ORF">O0V09_16205</name>
</gene>
<reference evidence="2 3" key="1">
    <citation type="submission" date="2022-12" db="EMBL/GenBank/DDBJ databases">
        <title>Dasania phycosphaerae sp. nov., isolated from particulate material of the south coast of Korea.</title>
        <authorList>
            <person name="Jiang Y."/>
        </authorList>
    </citation>
    <scope>NUCLEOTIDE SEQUENCE [LARGE SCALE GENOMIC DNA]</scope>
    <source>
        <strain evidence="2 3">GY-19</strain>
    </source>
</reference>
<protein>
    <recommendedName>
        <fullName evidence="4">Lipoprotein</fullName>
    </recommendedName>
</protein>
<evidence type="ECO:0000313" key="2">
    <source>
        <dbReference type="EMBL" id="MCZ0866756.1"/>
    </source>
</evidence>
<keyword evidence="1" id="KW-0732">Signal</keyword>
<evidence type="ECO:0008006" key="4">
    <source>
        <dbReference type="Google" id="ProtNLM"/>
    </source>
</evidence>
<name>A0A9J6RQJ0_9GAMM</name>
<feature type="chain" id="PRO_5039897870" description="Lipoprotein" evidence="1">
    <location>
        <begin position="27"/>
        <end position="118"/>
    </location>
</feature>
<comment type="caution">
    <text evidence="2">The sequence shown here is derived from an EMBL/GenBank/DDBJ whole genome shotgun (WGS) entry which is preliminary data.</text>
</comment>
<organism evidence="2 3">
    <name type="scientific">Dasania phycosphaerae</name>
    <dbReference type="NCBI Taxonomy" id="2950436"/>
    <lineage>
        <taxon>Bacteria</taxon>
        <taxon>Pseudomonadati</taxon>
        <taxon>Pseudomonadota</taxon>
        <taxon>Gammaproteobacteria</taxon>
        <taxon>Cellvibrionales</taxon>
        <taxon>Spongiibacteraceae</taxon>
        <taxon>Dasania</taxon>
    </lineage>
</organism>
<sequence length="118" mass="13384">MRKMILIVTVIWINCGILSACSTSKAKVFGSDMPSMKTIHDNKFHKTDDVKLEKPGRLASDKEEKVQGEFMWLPNPTLSMYVFKHLTPAGHPVPGYSTFFRLYTKNHIAAPGEQEGWE</sequence>
<dbReference type="AlphaFoldDB" id="A0A9J6RQJ0"/>
<proteinExistence type="predicted"/>
<evidence type="ECO:0000313" key="3">
    <source>
        <dbReference type="Proteomes" id="UP001069090"/>
    </source>
</evidence>